<protein>
    <recommendedName>
        <fullName evidence="3">alpha-glucosidase</fullName>
        <ecNumber evidence="3">3.2.1.20</ecNumber>
    </recommendedName>
</protein>
<evidence type="ECO:0000313" key="6">
    <source>
        <dbReference type="EMBL" id="KAK2022067.1"/>
    </source>
</evidence>
<evidence type="ECO:0000256" key="3">
    <source>
        <dbReference type="ARBA" id="ARBA00012741"/>
    </source>
</evidence>
<comment type="caution">
    <text evidence="6">The sequence shown here is derived from an EMBL/GenBank/DDBJ whole genome shotgun (WGS) entry which is preliminary data.</text>
</comment>
<keyword evidence="4" id="KW-0326">Glycosidase</keyword>
<evidence type="ECO:0000256" key="1">
    <source>
        <dbReference type="ARBA" id="ARBA00001657"/>
    </source>
</evidence>
<dbReference type="EMBL" id="MU843062">
    <property type="protein sequence ID" value="KAK2022067.1"/>
    <property type="molecule type" value="Genomic_DNA"/>
</dbReference>
<proteinExistence type="inferred from homology"/>
<feature type="domain" description="Glycoside hydrolase family 31 TIM barrel" evidence="5">
    <location>
        <begin position="7"/>
        <end position="109"/>
    </location>
</feature>
<dbReference type="GO" id="GO:0005975">
    <property type="term" value="P:carbohydrate metabolic process"/>
    <property type="evidence" value="ECO:0007669"/>
    <property type="project" value="InterPro"/>
</dbReference>
<sequence>APKTKKTLEIWSFYSYNLHKATYHGLNHLHLNGKTKDIENIDKDLEWQCNQRNFIIGRGSFADSHRYARLWTGDNSSTWQFLKMFVAQVLALGLSGITISGADAGGFKQSYDGV</sequence>
<reference evidence="6" key="1">
    <citation type="submission" date="2021-06" db="EMBL/GenBank/DDBJ databases">
        <title>Comparative genomics, transcriptomics and evolutionary studies reveal genomic signatures of adaptation to plant cell wall in hemibiotrophic fungi.</title>
        <authorList>
            <consortium name="DOE Joint Genome Institute"/>
            <person name="Baroncelli R."/>
            <person name="Diaz J.F."/>
            <person name="Benocci T."/>
            <person name="Peng M."/>
            <person name="Battaglia E."/>
            <person name="Haridas S."/>
            <person name="Andreopoulos W."/>
            <person name="Labutti K."/>
            <person name="Pangilinan J."/>
            <person name="Floch G.L."/>
            <person name="Makela M.R."/>
            <person name="Henrissat B."/>
            <person name="Grigoriev I.V."/>
            <person name="Crouch J.A."/>
            <person name="De Vries R.P."/>
            <person name="Sukno S.A."/>
            <person name="Thon M.R."/>
        </authorList>
    </citation>
    <scope>NUCLEOTIDE SEQUENCE</scope>
    <source>
        <strain evidence="6">MAFF235873</strain>
    </source>
</reference>
<keyword evidence="4" id="KW-0378">Hydrolase</keyword>
<accession>A0AAD9H5B6</accession>
<dbReference type="PANTHER" id="PTHR22762">
    <property type="entry name" value="ALPHA-GLUCOSIDASE"/>
    <property type="match status" value="1"/>
</dbReference>
<dbReference type="PANTHER" id="PTHR22762:SF120">
    <property type="entry name" value="HETEROGLYCAN GLUCOSIDASE 1"/>
    <property type="match status" value="1"/>
</dbReference>
<evidence type="ECO:0000256" key="4">
    <source>
        <dbReference type="RuleBase" id="RU361185"/>
    </source>
</evidence>
<gene>
    <name evidence="6" type="ORF">LX32DRAFT_603524</name>
</gene>
<dbReference type="InterPro" id="IPR017853">
    <property type="entry name" value="GH"/>
</dbReference>
<name>A0AAD9H5B6_9PEZI</name>
<evidence type="ECO:0000259" key="5">
    <source>
        <dbReference type="Pfam" id="PF01055"/>
    </source>
</evidence>
<evidence type="ECO:0000313" key="7">
    <source>
        <dbReference type="Proteomes" id="UP001232148"/>
    </source>
</evidence>
<evidence type="ECO:0000256" key="2">
    <source>
        <dbReference type="ARBA" id="ARBA00007806"/>
    </source>
</evidence>
<dbReference type="Pfam" id="PF01055">
    <property type="entry name" value="Glyco_hydro_31_2nd"/>
    <property type="match status" value="1"/>
</dbReference>
<organism evidence="6 7">
    <name type="scientific">Colletotrichum zoysiae</name>
    <dbReference type="NCBI Taxonomy" id="1216348"/>
    <lineage>
        <taxon>Eukaryota</taxon>
        <taxon>Fungi</taxon>
        <taxon>Dikarya</taxon>
        <taxon>Ascomycota</taxon>
        <taxon>Pezizomycotina</taxon>
        <taxon>Sordariomycetes</taxon>
        <taxon>Hypocreomycetidae</taxon>
        <taxon>Glomerellales</taxon>
        <taxon>Glomerellaceae</taxon>
        <taxon>Colletotrichum</taxon>
        <taxon>Colletotrichum graminicola species complex</taxon>
    </lineage>
</organism>
<dbReference type="Proteomes" id="UP001232148">
    <property type="component" value="Unassembled WGS sequence"/>
</dbReference>
<dbReference type="AlphaFoldDB" id="A0AAD9H5B6"/>
<feature type="non-terminal residue" evidence="6">
    <location>
        <position position="1"/>
    </location>
</feature>
<dbReference type="SUPFAM" id="SSF51445">
    <property type="entry name" value="(Trans)glycosidases"/>
    <property type="match status" value="1"/>
</dbReference>
<dbReference type="EC" id="3.2.1.20" evidence="3"/>
<keyword evidence="7" id="KW-1185">Reference proteome</keyword>
<dbReference type="InterPro" id="IPR000322">
    <property type="entry name" value="Glyco_hydro_31_TIM"/>
</dbReference>
<comment type="catalytic activity">
    <reaction evidence="1">
        <text>Hydrolysis of terminal, non-reducing (1-&gt;4)-linked alpha-D-glucose residues with release of alpha-D-glucose.</text>
        <dbReference type="EC" id="3.2.1.20"/>
    </reaction>
</comment>
<comment type="similarity">
    <text evidence="2 4">Belongs to the glycosyl hydrolase 31 family.</text>
</comment>
<dbReference type="Gene3D" id="3.20.20.80">
    <property type="entry name" value="Glycosidases"/>
    <property type="match status" value="1"/>
</dbReference>
<dbReference type="GO" id="GO:0004558">
    <property type="term" value="F:alpha-1,4-glucosidase activity"/>
    <property type="evidence" value="ECO:0007669"/>
    <property type="project" value="UniProtKB-EC"/>
</dbReference>